<proteinExistence type="predicted"/>
<dbReference type="KEGG" id="vg:26640128"/>
<dbReference type="GeneID" id="26640128"/>
<dbReference type="RefSeq" id="YP_009213584.1">
    <property type="nucleotide sequence ID" value="NC_028955.1"/>
</dbReference>
<keyword evidence="2" id="KW-1185">Reference proteome</keyword>
<dbReference type="Proteomes" id="UP000207741">
    <property type="component" value="Segment"/>
</dbReference>
<protein>
    <submittedName>
        <fullName evidence="1">Uncharacterized protein</fullName>
    </submittedName>
</protein>
<evidence type="ECO:0000313" key="1">
    <source>
        <dbReference type="EMBL" id="AIR93617.1"/>
    </source>
</evidence>
<accession>A0A0K0KW53</accession>
<reference evidence="2" key="1">
    <citation type="submission" date="2014-08" db="EMBL/GenBank/DDBJ databases">
        <authorList>
            <person name="Edwards T."/>
        </authorList>
    </citation>
    <scope>NUCLEOTIDE SEQUENCE [LARGE SCALE GENOMIC DNA]</scope>
</reference>
<sequence length="62" mass="7716">MTDYQITARIRVNDRHPKEWICDALYEQLDRKRQEDIIEWYVTEYNVKETKRPKKVTTKEDK</sequence>
<dbReference type="EMBL" id="KM359505">
    <property type="protein sequence ID" value="AIR93617.1"/>
    <property type="molecule type" value="Genomic_DNA"/>
</dbReference>
<name>A0A0K0KW53_9CAUD</name>
<evidence type="ECO:0000313" key="2">
    <source>
        <dbReference type="Proteomes" id="UP000207741"/>
    </source>
</evidence>
<organism evidence="1 2">
    <name type="scientific">Prochlorococcus phage P-TIM68</name>
    <dbReference type="NCBI Taxonomy" id="1542477"/>
    <lineage>
        <taxon>Viruses</taxon>
        <taxon>Duplodnaviria</taxon>
        <taxon>Heunggongvirae</taxon>
        <taxon>Uroviricota</taxon>
        <taxon>Caudoviricetes</taxon>
        <taxon>Pantevenvirales</taxon>
        <taxon>Kyanoviridae</taxon>
        <taxon>Haifavirus</taxon>
        <taxon>Haifavirus tim68</taxon>
    </lineage>
</organism>